<comment type="caution">
    <text evidence="2">The sequence shown here is derived from an EMBL/GenBank/DDBJ whole genome shotgun (WGS) entry which is preliminary data.</text>
</comment>
<dbReference type="Proteomes" id="UP001597199">
    <property type="component" value="Unassembled WGS sequence"/>
</dbReference>
<dbReference type="SUPFAM" id="SSF46785">
    <property type="entry name" value="Winged helix' DNA-binding domain"/>
    <property type="match status" value="1"/>
</dbReference>
<dbReference type="Gene3D" id="1.10.10.10">
    <property type="entry name" value="Winged helix-like DNA-binding domain superfamily/Winged helix DNA-binding domain"/>
    <property type="match status" value="1"/>
</dbReference>
<dbReference type="PANTHER" id="PTHR33169:SF14">
    <property type="entry name" value="TRANSCRIPTIONAL REGULATOR RV3488"/>
    <property type="match status" value="1"/>
</dbReference>
<dbReference type="EMBL" id="JBHTOA010000016">
    <property type="protein sequence ID" value="MFD1398287.1"/>
    <property type="molecule type" value="Genomic_DNA"/>
</dbReference>
<dbReference type="Pfam" id="PF03551">
    <property type="entry name" value="PadR"/>
    <property type="match status" value="1"/>
</dbReference>
<dbReference type="InterPro" id="IPR005149">
    <property type="entry name" value="Tscrpt_reg_PadR_N"/>
</dbReference>
<dbReference type="RefSeq" id="WP_204117851.1">
    <property type="nucleotide sequence ID" value="NZ_BOLV01000001.1"/>
</dbReference>
<sequence length="107" mass="11823">MISSDSMRGYNDAIILAVLARGDSYGFEISKAITAGTNDAYTLRETTLYSTLTRLVKSGALSAYAGELSYGRPRTYYHLTAIGRTILAAKKQEWHQVQGVVTHFLEE</sequence>
<gene>
    <name evidence="2" type="ORF">ACFQ41_03080</name>
</gene>
<evidence type="ECO:0000313" key="2">
    <source>
        <dbReference type="EMBL" id="MFD1398287.1"/>
    </source>
</evidence>
<evidence type="ECO:0000313" key="3">
    <source>
        <dbReference type="Proteomes" id="UP001597199"/>
    </source>
</evidence>
<organism evidence="2 3">
    <name type="scientific">Lacticaseibacillus suilingensis</name>
    <dbReference type="NCBI Taxonomy" id="2799577"/>
    <lineage>
        <taxon>Bacteria</taxon>
        <taxon>Bacillati</taxon>
        <taxon>Bacillota</taxon>
        <taxon>Bacilli</taxon>
        <taxon>Lactobacillales</taxon>
        <taxon>Lactobacillaceae</taxon>
        <taxon>Lacticaseibacillus</taxon>
    </lineage>
</organism>
<dbReference type="PANTHER" id="PTHR33169">
    <property type="entry name" value="PADR-FAMILY TRANSCRIPTIONAL REGULATOR"/>
    <property type="match status" value="1"/>
</dbReference>
<protein>
    <submittedName>
        <fullName evidence="2">PadR family transcriptional regulator</fullName>
    </submittedName>
</protein>
<dbReference type="InterPro" id="IPR036390">
    <property type="entry name" value="WH_DNA-bd_sf"/>
</dbReference>
<evidence type="ECO:0000259" key="1">
    <source>
        <dbReference type="Pfam" id="PF03551"/>
    </source>
</evidence>
<name>A0ABW4BGQ8_9LACO</name>
<proteinExistence type="predicted"/>
<reference evidence="3" key="1">
    <citation type="journal article" date="2019" name="Int. J. Syst. Evol. Microbiol.">
        <title>The Global Catalogue of Microorganisms (GCM) 10K type strain sequencing project: providing services to taxonomists for standard genome sequencing and annotation.</title>
        <authorList>
            <consortium name="The Broad Institute Genomics Platform"/>
            <consortium name="The Broad Institute Genome Sequencing Center for Infectious Disease"/>
            <person name="Wu L."/>
            <person name="Ma J."/>
        </authorList>
    </citation>
    <scope>NUCLEOTIDE SEQUENCE [LARGE SCALE GENOMIC DNA]</scope>
    <source>
        <strain evidence="3">CCM 9110</strain>
    </source>
</reference>
<feature type="domain" description="Transcription regulator PadR N-terminal" evidence="1">
    <location>
        <begin position="15"/>
        <end position="88"/>
    </location>
</feature>
<dbReference type="InterPro" id="IPR036388">
    <property type="entry name" value="WH-like_DNA-bd_sf"/>
</dbReference>
<dbReference type="InterPro" id="IPR052509">
    <property type="entry name" value="Metal_resp_DNA-bind_regulator"/>
</dbReference>
<keyword evidence="3" id="KW-1185">Reference proteome</keyword>
<accession>A0ABW4BGQ8</accession>